<keyword evidence="3" id="KW-0472">Membrane</keyword>
<gene>
    <name evidence="4" type="ORF">H9848_09925</name>
</gene>
<feature type="transmembrane region" description="Helical" evidence="3">
    <location>
        <begin position="155"/>
        <end position="178"/>
    </location>
</feature>
<dbReference type="Gene3D" id="1.20.120.1760">
    <property type="match status" value="1"/>
</dbReference>
<feature type="transmembrane region" description="Helical" evidence="3">
    <location>
        <begin position="98"/>
        <end position="118"/>
    </location>
</feature>
<evidence type="ECO:0000313" key="4">
    <source>
        <dbReference type="EMBL" id="HIX86906.1"/>
    </source>
</evidence>
<dbReference type="GO" id="GO:0016780">
    <property type="term" value="F:phosphotransferase activity, for other substituted phosphate groups"/>
    <property type="evidence" value="ECO:0007669"/>
    <property type="project" value="InterPro"/>
</dbReference>
<evidence type="ECO:0000256" key="2">
    <source>
        <dbReference type="RuleBase" id="RU003750"/>
    </source>
</evidence>
<keyword evidence="3" id="KW-1133">Transmembrane helix</keyword>
<dbReference type="Pfam" id="PF01066">
    <property type="entry name" value="CDP-OH_P_transf"/>
    <property type="match status" value="1"/>
</dbReference>
<dbReference type="GO" id="GO:0016020">
    <property type="term" value="C:membrane"/>
    <property type="evidence" value="ECO:0007669"/>
    <property type="project" value="InterPro"/>
</dbReference>
<proteinExistence type="inferred from homology"/>
<dbReference type="InterPro" id="IPR000462">
    <property type="entry name" value="CDP-OH_P_trans"/>
</dbReference>
<dbReference type="PROSITE" id="PS51257">
    <property type="entry name" value="PROKAR_LIPOPROTEIN"/>
    <property type="match status" value="1"/>
</dbReference>
<dbReference type="Proteomes" id="UP000823847">
    <property type="component" value="Unassembled WGS sequence"/>
</dbReference>
<reference evidence="4" key="1">
    <citation type="journal article" date="2021" name="PeerJ">
        <title>Extensive microbial diversity within the chicken gut microbiome revealed by metagenomics and culture.</title>
        <authorList>
            <person name="Gilroy R."/>
            <person name="Ravi A."/>
            <person name="Getino M."/>
            <person name="Pursley I."/>
            <person name="Horton D.L."/>
            <person name="Alikhan N.F."/>
            <person name="Baker D."/>
            <person name="Gharbi K."/>
            <person name="Hall N."/>
            <person name="Watson M."/>
            <person name="Adriaenssens E.M."/>
            <person name="Foster-Nyarko E."/>
            <person name="Jarju S."/>
            <person name="Secka A."/>
            <person name="Antonio M."/>
            <person name="Oren A."/>
            <person name="Chaudhuri R.R."/>
            <person name="La Ragione R."/>
            <person name="Hildebrand F."/>
            <person name="Pallen M.J."/>
        </authorList>
    </citation>
    <scope>NUCLEOTIDE SEQUENCE</scope>
    <source>
        <strain evidence="4">ChiHecec2B26-12326</strain>
    </source>
</reference>
<organism evidence="4 5">
    <name type="scientific">Candidatus Parabacteroides intestinigallinarum</name>
    <dbReference type="NCBI Taxonomy" id="2838722"/>
    <lineage>
        <taxon>Bacteria</taxon>
        <taxon>Pseudomonadati</taxon>
        <taxon>Bacteroidota</taxon>
        <taxon>Bacteroidia</taxon>
        <taxon>Bacteroidales</taxon>
        <taxon>Tannerellaceae</taxon>
        <taxon>Parabacteroides</taxon>
    </lineage>
</organism>
<keyword evidence="1 2" id="KW-0808">Transferase</keyword>
<feature type="transmembrane region" description="Helical" evidence="3">
    <location>
        <begin position="199"/>
        <end position="227"/>
    </location>
</feature>
<dbReference type="PROSITE" id="PS00379">
    <property type="entry name" value="CDP_ALCOHOL_P_TRANSF"/>
    <property type="match status" value="1"/>
</dbReference>
<sequence length="235" mass="25679">MSLRKYIPNTITCLSLFSGCVASVMAWEGDLWLALLWIVAAAVFDFCDGFAARLLKAYSPMGKELDSLSDVISFGFAPGVVVFHLLSDVAAALPLGTLNAYVPYWAFVIPVFSGLRLAKFNIDERQTSSFIGLPVPAHALLWASAAYALEPLAAITNASVFTVVVMILAFATSLLLVSEIPMFSLKVKSWAWKGNELRYILVVCAVLFVALWGCLGITATILLYIVLSIFNRRNR</sequence>
<dbReference type="GO" id="GO:0008654">
    <property type="term" value="P:phospholipid biosynthetic process"/>
    <property type="evidence" value="ECO:0007669"/>
    <property type="project" value="InterPro"/>
</dbReference>
<accession>A0A9D2BRA0</accession>
<comment type="similarity">
    <text evidence="2">Belongs to the CDP-alcohol phosphatidyltransferase class-I family.</text>
</comment>
<dbReference type="EMBL" id="DXEN01000074">
    <property type="protein sequence ID" value="HIX86906.1"/>
    <property type="molecule type" value="Genomic_DNA"/>
</dbReference>
<evidence type="ECO:0000256" key="1">
    <source>
        <dbReference type="ARBA" id="ARBA00022679"/>
    </source>
</evidence>
<protein>
    <submittedName>
        <fullName evidence="4">CDP-alcohol phosphatidyltransferase family protein</fullName>
    </submittedName>
</protein>
<evidence type="ECO:0000313" key="5">
    <source>
        <dbReference type="Proteomes" id="UP000823847"/>
    </source>
</evidence>
<dbReference type="AlphaFoldDB" id="A0A9D2BRA0"/>
<evidence type="ECO:0000256" key="3">
    <source>
        <dbReference type="SAM" id="Phobius"/>
    </source>
</evidence>
<reference evidence="4" key="2">
    <citation type="submission" date="2021-04" db="EMBL/GenBank/DDBJ databases">
        <authorList>
            <person name="Gilroy R."/>
        </authorList>
    </citation>
    <scope>NUCLEOTIDE SEQUENCE</scope>
    <source>
        <strain evidence="4">ChiHecec2B26-12326</strain>
    </source>
</reference>
<keyword evidence="3" id="KW-0812">Transmembrane</keyword>
<comment type="caution">
    <text evidence="4">The sequence shown here is derived from an EMBL/GenBank/DDBJ whole genome shotgun (WGS) entry which is preliminary data.</text>
</comment>
<feature type="transmembrane region" description="Helical" evidence="3">
    <location>
        <begin position="130"/>
        <end position="149"/>
    </location>
</feature>
<feature type="transmembrane region" description="Helical" evidence="3">
    <location>
        <begin position="67"/>
        <end position="86"/>
    </location>
</feature>
<dbReference type="InterPro" id="IPR048254">
    <property type="entry name" value="CDP_ALCOHOL_P_TRANSF_CS"/>
</dbReference>
<dbReference type="InterPro" id="IPR043130">
    <property type="entry name" value="CDP-OH_PTrfase_TM_dom"/>
</dbReference>
<feature type="transmembrane region" description="Helical" evidence="3">
    <location>
        <begin position="36"/>
        <end position="55"/>
    </location>
</feature>
<name>A0A9D2BRA0_9BACT</name>